<dbReference type="GO" id="GO:0005737">
    <property type="term" value="C:cytoplasm"/>
    <property type="evidence" value="ECO:0007669"/>
    <property type="project" value="TreeGrafter"/>
</dbReference>
<dbReference type="InterPro" id="IPR045864">
    <property type="entry name" value="aa-tRNA-synth_II/BPL/LPL"/>
</dbReference>
<dbReference type="SUPFAM" id="SSF56112">
    <property type="entry name" value="Protein kinase-like (PK-like)"/>
    <property type="match status" value="2"/>
</dbReference>
<dbReference type="InterPro" id="IPR050339">
    <property type="entry name" value="CC_SR_Kinase"/>
</dbReference>
<feature type="domain" description="RWD" evidence="15">
    <location>
        <begin position="47"/>
        <end position="159"/>
    </location>
</feature>
<dbReference type="InterPro" id="IPR011009">
    <property type="entry name" value="Kinase-like_dom_sf"/>
</dbReference>
<proteinExistence type="inferred from homology"/>
<dbReference type="InterPro" id="IPR008271">
    <property type="entry name" value="Ser/Thr_kinase_AS"/>
</dbReference>
<dbReference type="SMART" id="SM00591">
    <property type="entry name" value="RWD"/>
    <property type="match status" value="1"/>
</dbReference>
<evidence type="ECO:0000256" key="3">
    <source>
        <dbReference type="ARBA" id="ARBA00022679"/>
    </source>
</evidence>
<evidence type="ECO:0000259" key="14">
    <source>
        <dbReference type="PROSITE" id="PS50011"/>
    </source>
</evidence>
<dbReference type="CDD" id="cd14012">
    <property type="entry name" value="PK_eIF2AK_GCN2_rpt1"/>
    <property type="match status" value="1"/>
</dbReference>
<comment type="similarity">
    <text evidence="7">Belongs to the protein kinase superfamily. Ser/Thr protein kinase family. GCN2 subfamily.</text>
</comment>
<feature type="domain" description="Protein kinase" evidence="14">
    <location>
        <begin position="598"/>
        <end position="969"/>
    </location>
</feature>
<dbReference type="Gene3D" id="3.40.50.800">
    <property type="entry name" value="Anticodon-binding domain"/>
    <property type="match status" value="1"/>
</dbReference>
<evidence type="ECO:0000256" key="1">
    <source>
        <dbReference type="ARBA" id="ARBA00012513"/>
    </source>
</evidence>
<dbReference type="PROSITE" id="PS50908">
    <property type="entry name" value="RWD"/>
    <property type="match status" value="1"/>
</dbReference>
<dbReference type="Pfam" id="PF13393">
    <property type="entry name" value="tRNA-synt_His"/>
    <property type="match status" value="1"/>
</dbReference>
<evidence type="ECO:0000256" key="7">
    <source>
        <dbReference type="ARBA" id="ARBA00037982"/>
    </source>
</evidence>
<evidence type="ECO:0000256" key="13">
    <source>
        <dbReference type="SAM" id="MobiDB-lite"/>
    </source>
</evidence>
<feature type="region of interest" description="Disordered" evidence="13">
    <location>
        <begin position="1"/>
        <end position="41"/>
    </location>
</feature>
<dbReference type="PIRSF" id="PIRSF000660">
    <property type="entry name" value="Ser/Thr_PK_GCN2"/>
    <property type="match status" value="1"/>
</dbReference>
<sequence length="1884" mass="210317">MAWKTPGPWKAPQQPNHKRHDDSTRPGLSPTSPDTGPKTHYIDTQNEEIMVLKAIYGDDYVEHKAANVAWKKSEPSFDIRVKAFSDEDMAVTLSVVLTATYPKSVPLLSLKDDGSLNESTLFKLQKFIESKPKDLAASAQSEPMIHELVEGLQEILEDAAQTKAQGLELPSLEEERAAHENELAKQALEQEREAERRKQDAVKEEERVMQDMLQQEVERQRLKVKESKRRQKPLTVSSSYSEGTVDVGENRVEFDQACEVTDLAGNVFHFNTVVGKTVVQEGPISTTYRVWPGIAGIQDCRGLALKEFKLRSSPSESANFKKQLQALETLLESIKKIAHRNVTNLLNYRIDPTHVDDGSASAGWVARVLTPFADKGPLGELIELAGHLDIGKVRSWTADLLNALGFLHSHGIVHQDIHPGNILLFRVPTGDIVPKFSDVAYQREMHAICRKSSSVSSVNSARSSYWLAPEIAGNSKPHLTQKSDVWDFGVVFLQMIFGIDVFRRYQSPSALVESISLSSSCHELVARFFKLDPKKRPRAFELSSSEFLATDAPVVIEESFPGSPRSQSLSSIPQIIPLRLRRDSTAQHGSSSRYREDFVEEGRLGKGGFGEVVKARKKLDGQIYAIKKITQRSQSSLTEILKEVRLLSQLSHPAVVRYYNTWLEEVLDFSDNDGETSTDYHNTDGSKNTTMQDSDVEYATSTGGLDFISSSHPNIEFGYDESGSEDEDGPDQNGHDGDDSEDESDSDDSTSDPLTGMASPVRVRSEQRGFRTVMYISMEYCDKRTLRDLIQRNLWKEIEEVWRLFRQILEGLVHIHGLNIVHRDLKPENIFIGLGPDGVNNVKIGDFGLATTGQFAVEKTAFNNLDSTDLTRSVGTSYYVAPEVRRQGSGSYTSKVDMYSLGIIFFEMCYYSIVGMERADKLGKLGQSGQLPDDFQPGNAIPGDIVQSLVTHDVKARPSSVELLRSGKLPIQMENETTRRALASLTSTSSPYYPKVVSTLFATPLETTKDFAWDMSAPCPTAAELLHRGIVKEELTSIFRRHGAVEAPRSSLYPRSSHYSASQNIVQLLDQNGTVVQLPFDLMLGNARLLAKQSHPPDIRRSFAFGHVYRDRQNGGQPQMIGEVDFDIISADTLDLALKEAEVIKVLDEIIETFPSTSSMCFHLGHSDLLQMIFEYCNIDLSARQSTAESLTKLNIHSFTFQKIRAELRSPLIGISATSIEDLRRFDFRDTPTKAFAKLKTIFEGTPFYQQLHSTIAHLKGVIEYTKRLGVHAKIYINPLSSIKANFFAGGVLFQCLYDKKFKDVFAAGGRYDSLIRAHRPKIGAQGDGPHAVGFSLAWEKLARLPKSSGKVFLKKPEEDQQGVFSTKRCDVLVASFDAHTLRTTGIELVSNLWSHEISAELARDSRSPEELISRNRDESYSWIIIIKHDTLKIRTMDRKDVADVEIALTELLPWLRAALRDRGSRLQISHKQSEATGSAASPSDGANVTPNPGQEVRVLVAGTRSKKFNRQTVIEQAQGNAASLVQNFLDGPIAAVETSDHVLDLIQSTALSEAESWRKAEQTVDKNERRYMRDVHNMLSDWRSTWEEKGGSRHAFVYNFRTTKCIYYDLGAALSSSAAAAATIMSANSINSANDPRPTISDFGLTRRPMIWESKDTAFIDSYLVHASMQDTPRSAPAPPIPQWSTFKITQPQRHGARLLNGYAVSSHNAYVTFCVQLTNPDASQRYTKMRYRDMIVDNYISACLASSSHSTFAAPLSQLRWLGVSNILNAASRKTFERVFRLSHRDICSRGAVEVFPSLHLGSDYPNYKEYRRLLLADLFTRGVIGLLKHHANALGRASVKRFIFLSEGFEGSMSAREPSALELRLNLVVELTRSSGSAYSL</sequence>
<dbReference type="VEuPathDB" id="FungiDB:F4678DRAFT_480895"/>
<dbReference type="Proteomes" id="UP001148614">
    <property type="component" value="Unassembled WGS sequence"/>
</dbReference>
<dbReference type="PANTHER" id="PTHR11042:SF136">
    <property type="entry name" value="EIF-2-ALPHA KINASE GCN2"/>
    <property type="match status" value="1"/>
</dbReference>
<evidence type="ECO:0000256" key="12">
    <source>
        <dbReference type="PROSITE-ProRule" id="PRU10141"/>
    </source>
</evidence>
<dbReference type="PANTHER" id="PTHR11042">
    <property type="entry name" value="EUKARYOTIC TRANSLATION INITIATION FACTOR 2-ALPHA KINASE EIF2-ALPHA KINASE -RELATED"/>
    <property type="match status" value="1"/>
</dbReference>
<feature type="compositionally biased region" description="Acidic residues" evidence="13">
    <location>
        <begin position="718"/>
        <end position="730"/>
    </location>
</feature>
<dbReference type="SMART" id="SM00220">
    <property type="entry name" value="S_TKc"/>
    <property type="match status" value="2"/>
</dbReference>
<dbReference type="FunFam" id="3.10.110.10:FF:000050">
    <property type="entry name" value="eIF-2-alpha kinase GCN2"/>
    <property type="match status" value="1"/>
</dbReference>
<dbReference type="EMBL" id="JANPWZ010000991">
    <property type="protein sequence ID" value="KAJ3569864.1"/>
    <property type="molecule type" value="Genomic_DNA"/>
</dbReference>
<dbReference type="FunFam" id="3.30.930.10:FF:000074">
    <property type="entry name" value="Serine/threonine-protein kinase gcn2"/>
    <property type="match status" value="1"/>
</dbReference>
<dbReference type="Pfam" id="PF00069">
    <property type="entry name" value="Pkinase"/>
    <property type="match status" value="3"/>
</dbReference>
<evidence type="ECO:0000256" key="8">
    <source>
        <dbReference type="ARBA" id="ARBA00047899"/>
    </source>
</evidence>
<dbReference type="Gene3D" id="3.10.110.10">
    <property type="entry name" value="Ubiquitin Conjugating Enzyme"/>
    <property type="match status" value="1"/>
</dbReference>
<dbReference type="GO" id="GO:0004694">
    <property type="term" value="F:eukaryotic translation initiation factor 2alpha kinase activity"/>
    <property type="evidence" value="ECO:0007669"/>
    <property type="project" value="InterPro"/>
</dbReference>
<dbReference type="Gene3D" id="1.10.510.10">
    <property type="entry name" value="Transferase(Phosphotransferase) domain 1"/>
    <property type="match status" value="2"/>
</dbReference>
<feature type="active site" description="Proton acceptor" evidence="10">
    <location>
        <position position="824"/>
    </location>
</feature>
<dbReference type="Gene3D" id="3.30.930.10">
    <property type="entry name" value="Bira Bifunctional Protein, Domain 2"/>
    <property type="match status" value="1"/>
</dbReference>
<dbReference type="GO" id="GO:0000077">
    <property type="term" value="P:DNA damage checkpoint signaling"/>
    <property type="evidence" value="ECO:0007669"/>
    <property type="project" value="InterPro"/>
</dbReference>
<feature type="region of interest" description="Disordered" evidence="13">
    <location>
        <begin position="671"/>
        <end position="692"/>
    </location>
</feature>
<gene>
    <name evidence="16" type="ORF">NPX13_g5936</name>
</gene>
<dbReference type="FunFam" id="3.40.50.800:FF:000009">
    <property type="entry name" value="Eukaryotic translation initiation factor 2-alpha kinase"/>
    <property type="match status" value="1"/>
</dbReference>
<dbReference type="GO" id="GO:0005524">
    <property type="term" value="F:ATP binding"/>
    <property type="evidence" value="ECO:0007669"/>
    <property type="project" value="UniProtKB-UniRule"/>
</dbReference>
<comment type="catalytic activity">
    <reaction evidence="9">
        <text>L-seryl-[protein] + ATP = O-phospho-L-seryl-[protein] + ADP + H(+)</text>
        <dbReference type="Rhea" id="RHEA:17989"/>
        <dbReference type="Rhea" id="RHEA-COMP:9863"/>
        <dbReference type="Rhea" id="RHEA-COMP:11604"/>
        <dbReference type="ChEBI" id="CHEBI:15378"/>
        <dbReference type="ChEBI" id="CHEBI:29999"/>
        <dbReference type="ChEBI" id="CHEBI:30616"/>
        <dbReference type="ChEBI" id="CHEBI:83421"/>
        <dbReference type="ChEBI" id="CHEBI:456216"/>
        <dbReference type="EC" id="2.7.11.1"/>
    </reaction>
</comment>
<dbReference type="SUPFAM" id="SSF55681">
    <property type="entry name" value="Class II aaRS and biotin synthetases"/>
    <property type="match status" value="1"/>
</dbReference>
<evidence type="ECO:0000256" key="10">
    <source>
        <dbReference type="PIRSR" id="PIRSR000660-1"/>
    </source>
</evidence>
<evidence type="ECO:0000313" key="16">
    <source>
        <dbReference type="EMBL" id="KAJ3569864.1"/>
    </source>
</evidence>
<feature type="binding site" evidence="11">
    <location>
        <position position="627"/>
    </location>
    <ligand>
        <name>ATP</name>
        <dbReference type="ChEBI" id="CHEBI:30616"/>
    </ligand>
</feature>
<evidence type="ECO:0000259" key="15">
    <source>
        <dbReference type="PROSITE" id="PS50908"/>
    </source>
</evidence>
<dbReference type="EC" id="2.7.11.1" evidence="1"/>
<comment type="catalytic activity">
    <reaction evidence="8">
        <text>L-threonyl-[protein] + ATP = O-phospho-L-threonyl-[protein] + ADP + H(+)</text>
        <dbReference type="Rhea" id="RHEA:46608"/>
        <dbReference type="Rhea" id="RHEA-COMP:11060"/>
        <dbReference type="Rhea" id="RHEA-COMP:11605"/>
        <dbReference type="ChEBI" id="CHEBI:15378"/>
        <dbReference type="ChEBI" id="CHEBI:30013"/>
        <dbReference type="ChEBI" id="CHEBI:30616"/>
        <dbReference type="ChEBI" id="CHEBI:61977"/>
        <dbReference type="ChEBI" id="CHEBI:456216"/>
        <dbReference type="EC" id="2.7.11.1"/>
    </reaction>
</comment>
<protein>
    <recommendedName>
        <fullName evidence="1">non-specific serine/threonine protein kinase</fullName>
        <ecNumber evidence="1">2.7.11.1</ecNumber>
    </recommendedName>
</protein>
<feature type="binding site" evidence="11">
    <location>
        <begin position="604"/>
        <end position="612"/>
    </location>
    <ligand>
        <name>ATP</name>
        <dbReference type="ChEBI" id="CHEBI:30616"/>
    </ligand>
</feature>
<dbReference type="CDD" id="cd23823">
    <property type="entry name" value="RWD_GCN2"/>
    <property type="match status" value="1"/>
</dbReference>
<dbReference type="CDD" id="cd14046">
    <property type="entry name" value="STKc_EIF2AK4_GCN2_rpt2"/>
    <property type="match status" value="1"/>
</dbReference>
<dbReference type="InterPro" id="IPR006575">
    <property type="entry name" value="RWD_dom"/>
</dbReference>
<name>A0A9W8ND44_9PEZI</name>
<organism evidence="16 17">
    <name type="scientific">Xylaria arbuscula</name>
    <dbReference type="NCBI Taxonomy" id="114810"/>
    <lineage>
        <taxon>Eukaryota</taxon>
        <taxon>Fungi</taxon>
        <taxon>Dikarya</taxon>
        <taxon>Ascomycota</taxon>
        <taxon>Pezizomycotina</taxon>
        <taxon>Sordariomycetes</taxon>
        <taxon>Xylariomycetidae</taxon>
        <taxon>Xylariales</taxon>
        <taxon>Xylariaceae</taxon>
        <taxon>Xylaria</taxon>
    </lineage>
</organism>
<dbReference type="InterPro" id="IPR016255">
    <property type="entry name" value="Gcn2"/>
</dbReference>
<comment type="caution">
    <text evidence="16">The sequence shown here is derived from an EMBL/GenBank/DDBJ whole genome shotgun (WGS) entry which is preliminary data.</text>
</comment>
<dbReference type="Gene3D" id="3.30.200.20">
    <property type="entry name" value="Phosphorylase Kinase, domain 1"/>
    <property type="match status" value="1"/>
</dbReference>
<dbReference type="SUPFAM" id="SSF54495">
    <property type="entry name" value="UBC-like"/>
    <property type="match status" value="1"/>
</dbReference>
<feature type="region of interest" description="Disordered" evidence="13">
    <location>
        <begin position="188"/>
        <end position="207"/>
    </location>
</feature>
<dbReference type="PROSITE" id="PS50011">
    <property type="entry name" value="PROTEIN_KINASE_DOM"/>
    <property type="match status" value="2"/>
</dbReference>
<evidence type="ECO:0000256" key="11">
    <source>
        <dbReference type="PIRSR" id="PIRSR000660-2"/>
    </source>
</evidence>
<dbReference type="InterPro" id="IPR016135">
    <property type="entry name" value="UBQ-conjugating_enzyme/RWD"/>
</dbReference>
<dbReference type="GO" id="GO:0009893">
    <property type="term" value="P:positive regulation of metabolic process"/>
    <property type="evidence" value="ECO:0007669"/>
    <property type="project" value="UniProtKB-ARBA"/>
</dbReference>
<evidence type="ECO:0000256" key="6">
    <source>
        <dbReference type="ARBA" id="ARBA00022840"/>
    </source>
</evidence>
<dbReference type="PROSITE" id="PS00107">
    <property type="entry name" value="PROTEIN_KINASE_ATP"/>
    <property type="match status" value="1"/>
</dbReference>
<evidence type="ECO:0000256" key="5">
    <source>
        <dbReference type="ARBA" id="ARBA00022777"/>
    </source>
</evidence>
<dbReference type="InterPro" id="IPR000719">
    <property type="entry name" value="Prot_kinase_dom"/>
</dbReference>
<dbReference type="FunFam" id="1.10.510.10:FF:000821">
    <property type="entry name" value="Serine/threonine-protein kinase gcn2"/>
    <property type="match status" value="1"/>
</dbReference>
<keyword evidence="17" id="KW-1185">Reference proteome</keyword>
<dbReference type="InterPro" id="IPR041715">
    <property type="entry name" value="HisRS-like_core"/>
</dbReference>
<feature type="region of interest" description="Disordered" evidence="13">
    <location>
        <begin position="1467"/>
        <end position="1494"/>
    </location>
</feature>
<keyword evidence="2" id="KW-0723">Serine/threonine-protein kinase</keyword>
<dbReference type="Pfam" id="PF12745">
    <property type="entry name" value="HGTP_anticodon2"/>
    <property type="match status" value="1"/>
</dbReference>
<feature type="region of interest" description="Disordered" evidence="13">
    <location>
        <begin position="219"/>
        <end position="241"/>
    </location>
</feature>
<keyword evidence="6 11" id="KW-0067">ATP-binding</keyword>
<dbReference type="VEuPathDB" id="FungiDB:F4678DRAFT_438036"/>
<dbReference type="Pfam" id="PF05773">
    <property type="entry name" value="RWD"/>
    <property type="match status" value="1"/>
</dbReference>
<feature type="compositionally biased region" description="Polar residues" evidence="13">
    <location>
        <begin position="677"/>
        <end position="692"/>
    </location>
</feature>
<evidence type="ECO:0000256" key="2">
    <source>
        <dbReference type="ARBA" id="ARBA00022527"/>
    </source>
</evidence>
<dbReference type="GO" id="GO:0005634">
    <property type="term" value="C:nucleus"/>
    <property type="evidence" value="ECO:0007669"/>
    <property type="project" value="TreeGrafter"/>
</dbReference>
<keyword evidence="3" id="KW-0808">Transferase</keyword>
<evidence type="ECO:0000313" key="17">
    <source>
        <dbReference type="Proteomes" id="UP001148614"/>
    </source>
</evidence>
<evidence type="ECO:0000256" key="4">
    <source>
        <dbReference type="ARBA" id="ARBA00022741"/>
    </source>
</evidence>
<reference evidence="16" key="1">
    <citation type="submission" date="2022-07" db="EMBL/GenBank/DDBJ databases">
        <title>Genome Sequence of Xylaria arbuscula.</title>
        <authorList>
            <person name="Buettner E."/>
        </authorList>
    </citation>
    <scope>NUCLEOTIDE SEQUENCE</scope>
    <source>
        <strain evidence="16">VT107</strain>
    </source>
</reference>
<feature type="compositionally biased region" description="Polar residues" evidence="13">
    <location>
        <begin position="1467"/>
        <end position="1493"/>
    </location>
</feature>
<feature type="binding site" evidence="12">
    <location>
        <position position="628"/>
    </location>
    <ligand>
        <name>ATP</name>
        <dbReference type="ChEBI" id="CHEBI:30616"/>
    </ligand>
</feature>
<dbReference type="PROSITE" id="PS00108">
    <property type="entry name" value="PROTEIN_KINASE_ST"/>
    <property type="match status" value="1"/>
</dbReference>
<feature type="compositionally biased region" description="Acidic residues" evidence="13">
    <location>
        <begin position="738"/>
        <end position="750"/>
    </location>
</feature>
<keyword evidence="4 11" id="KW-0547">Nucleotide-binding</keyword>
<feature type="domain" description="Protein kinase" evidence="14">
    <location>
        <begin position="273"/>
        <end position="548"/>
    </location>
</feature>
<evidence type="ECO:0000256" key="9">
    <source>
        <dbReference type="ARBA" id="ARBA00048679"/>
    </source>
</evidence>
<dbReference type="InterPro" id="IPR017441">
    <property type="entry name" value="Protein_kinase_ATP_BS"/>
</dbReference>
<accession>A0A9W8ND44</accession>
<keyword evidence="5" id="KW-0418">Kinase</keyword>
<dbReference type="FunFam" id="3.30.200.20:FF:000379">
    <property type="entry name" value="eIF-2-alpha kinase GCN2"/>
    <property type="match status" value="1"/>
</dbReference>
<feature type="region of interest" description="Disordered" evidence="13">
    <location>
        <begin position="716"/>
        <end position="763"/>
    </location>
</feature>
<dbReference type="InterPro" id="IPR024435">
    <property type="entry name" value="HisRS-related_dom"/>
</dbReference>
<dbReference type="InterPro" id="IPR036621">
    <property type="entry name" value="Anticodon-bd_dom_sf"/>
</dbReference>